<proteinExistence type="predicted"/>
<dbReference type="EMBL" id="MIND01000018">
    <property type="protein sequence ID" value="POF89352.1"/>
    <property type="molecule type" value="Genomic_DNA"/>
</dbReference>
<dbReference type="Proteomes" id="UP000237194">
    <property type="component" value="Unassembled WGS sequence"/>
</dbReference>
<sequence length="109" mass="12105">MFEITLNPRNFDQQLTLVREGDVLYLNGEAFDFSPLLEGSTLPASALSSDWFFGDVERVDGVIRLTLWLPHGANAPESTRFPVPITVNADGPVALPIYDEPQDEETPDE</sequence>
<protein>
    <recommendedName>
        <fullName evidence="3">Phage protein</fullName>
    </recommendedName>
</protein>
<evidence type="ECO:0000313" key="1">
    <source>
        <dbReference type="EMBL" id="POF89352.1"/>
    </source>
</evidence>
<comment type="caution">
    <text evidence="1">The sequence shown here is derived from an EMBL/GenBank/DDBJ whole genome shotgun (WGS) entry which is preliminary data.</text>
</comment>
<accession>A0A2S3WEJ1</accession>
<gene>
    <name evidence="1" type="ORF">BGP80_15850</name>
</gene>
<organism evidence="1 2">
    <name type="scientific">Pseudomonas putida</name>
    <name type="common">Arthrobacter siderocapsulatus</name>
    <dbReference type="NCBI Taxonomy" id="303"/>
    <lineage>
        <taxon>Bacteria</taxon>
        <taxon>Pseudomonadati</taxon>
        <taxon>Pseudomonadota</taxon>
        <taxon>Gammaproteobacteria</taxon>
        <taxon>Pseudomonadales</taxon>
        <taxon>Pseudomonadaceae</taxon>
        <taxon>Pseudomonas</taxon>
    </lineage>
</organism>
<evidence type="ECO:0008006" key="3">
    <source>
        <dbReference type="Google" id="ProtNLM"/>
    </source>
</evidence>
<dbReference type="AlphaFoldDB" id="A0A2S3WEJ1"/>
<reference evidence="1 2" key="1">
    <citation type="submission" date="2016-08" db="EMBL/GenBank/DDBJ databases">
        <authorList>
            <person name="Seilhamer J.J."/>
        </authorList>
    </citation>
    <scope>NUCLEOTIDE SEQUENCE [LARGE SCALE GENOMIC DNA]</scope>
    <source>
        <strain evidence="1 2">KT-27</strain>
    </source>
</reference>
<evidence type="ECO:0000313" key="2">
    <source>
        <dbReference type="Proteomes" id="UP000237194"/>
    </source>
</evidence>
<dbReference type="RefSeq" id="WP_103437414.1">
    <property type="nucleotide sequence ID" value="NZ_MIND01000018.1"/>
</dbReference>
<reference evidence="1 2" key="2">
    <citation type="submission" date="2018-03" db="EMBL/GenBank/DDBJ databases">
        <title>Draft genome of Pseudomonas putida strain KT-27.</title>
        <authorList>
            <person name="Yoshizawa S."/>
            <person name="Khan N.H."/>
            <person name="Nishimura M."/>
            <person name="Chiura H.X."/>
            <person name="Ogura Y."/>
            <person name="Hayashi T."/>
            <person name="Kogure K."/>
        </authorList>
    </citation>
    <scope>NUCLEOTIDE SEQUENCE [LARGE SCALE GENOMIC DNA]</scope>
    <source>
        <strain evidence="1 2">KT-27</strain>
    </source>
</reference>
<name>A0A2S3WEJ1_PSEPU</name>